<evidence type="ECO:0000256" key="4">
    <source>
        <dbReference type="ARBA" id="ARBA00022519"/>
    </source>
</evidence>
<keyword evidence="7 10" id="KW-0472">Membrane</keyword>
<protein>
    <recommendedName>
        <fullName evidence="9">Prepilin leader peptidase/N-methyltransferase</fullName>
        <ecNumber evidence="9">2.1.1.-</ecNumber>
        <ecNumber evidence="9">3.4.23.43</ecNumber>
    </recommendedName>
</protein>
<dbReference type="PANTHER" id="PTHR30487:SF0">
    <property type="entry name" value="PREPILIN LEADER PEPTIDASE_N-METHYLTRANSFERASE-RELATED"/>
    <property type="match status" value="1"/>
</dbReference>
<keyword evidence="9" id="KW-0645">Protease</keyword>
<evidence type="ECO:0000256" key="10">
    <source>
        <dbReference type="SAM" id="Phobius"/>
    </source>
</evidence>
<keyword evidence="14" id="KW-1185">Reference proteome</keyword>
<keyword evidence="4" id="KW-0997">Cell inner membrane</keyword>
<dbReference type="PRINTS" id="PR00864">
    <property type="entry name" value="PREPILNPTASE"/>
</dbReference>
<dbReference type="EC" id="2.1.1.-" evidence="9"/>
<gene>
    <name evidence="13" type="ORF">HNP71_000429</name>
</gene>
<comment type="caution">
    <text evidence="13">The sequence shown here is derived from an EMBL/GenBank/DDBJ whole genome shotgun (WGS) entry which is preliminary data.</text>
</comment>
<keyword evidence="9 13" id="KW-0489">Methyltransferase</keyword>
<keyword evidence="9 13" id="KW-0378">Hydrolase</keyword>
<accession>A0A840VG81</accession>
<dbReference type="EMBL" id="JACHFJ010000001">
    <property type="protein sequence ID" value="MBB5372205.1"/>
    <property type="molecule type" value="Genomic_DNA"/>
</dbReference>
<organism evidence="13 14">
    <name type="scientific">Acidocella aromatica</name>
    <dbReference type="NCBI Taxonomy" id="1303579"/>
    <lineage>
        <taxon>Bacteria</taxon>
        <taxon>Pseudomonadati</taxon>
        <taxon>Pseudomonadota</taxon>
        <taxon>Alphaproteobacteria</taxon>
        <taxon>Acetobacterales</taxon>
        <taxon>Acidocellaceae</taxon>
        <taxon>Acidocella</taxon>
    </lineage>
</organism>
<evidence type="ECO:0000256" key="2">
    <source>
        <dbReference type="ARBA" id="ARBA00005801"/>
    </source>
</evidence>
<dbReference type="PANTHER" id="PTHR30487">
    <property type="entry name" value="TYPE 4 PREPILIN-LIKE PROTEINS LEADER PEPTIDE-PROCESSING ENZYME"/>
    <property type="match status" value="1"/>
</dbReference>
<dbReference type="GO" id="GO:0008168">
    <property type="term" value="F:methyltransferase activity"/>
    <property type="evidence" value="ECO:0007669"/>
    <property type="project" value="UniProtKB-KW"/>
</dbReference>
<dbReference type="Pfam" id="PF01478">
    <property type="entry name" value="Peptidase_A24"/>
    <property type="match status" value="1"/>
</dbReference>
<dbReference type="RefSeq" id="WP_183265190.1">
    <property type="nucleotide sequence ID" value="NZ_JACHFJ010000001.1"/>
</dbReference>
<feature type="transmembrane region" description="Helical" evidence="10">
    <location>
        <begin position="70"/>
        <end position="91"/>
    </location>
</feature>
<dbReference type="GO" id="GO:0005886">
    <property type="term" value="C:plasma membrane"/>
    <property type="evidence" value="ECO:0007669"/>
    <property type="project" value="UniProtKB-SubCell"/>
</dbReference>
<keyword evidence="6 10" id="KW-1133">Transmembrane helix</keyword>
<name>A0A840VG81_9PROT</name>
<evidence type="ECO:0000256" key="5">
    <source>
        <dbReference type="ARBA" id="ARBA00022692"/>
    </source>
</evidence>
<dbReference type="GO" id="GO:0004190">
    <property type="term" value="F:aspartic-type endopeptidase activity"/>
    <property type="evidence" value="ECO:0007669"/>
    <property type="project" value="UniProtKB-EC"/>
</dbReference>
<comment type="similarity">
    <text evidence="2 8">Belongs to the peptidase A24 family.</text>
</comment>
<evidence type="ECO:0000313" key="14">
    <source>
        <dbReference type="Proteomes" id="UP000553706"/>
    </source>
</evidence>
<dbReference type="Pfam" id="PF06750">
    <property type="entry name" value="A24_N_bact"/>
    <property type="match status" value="1"/>
</dbReference>
<dbReference type="Gene3D" id="1.20.120.1220">
    <property type="match status" value="1"/>
</dbReference>
<keyword evidence="9" id="KW-0511">Multifunctional enzyme</keyword>
<evidence type="ECO:0000256" key="1">
    <source>
        <dbReference type="ARBA" id="ARBA00004429"/>
    </source>
</evidence>
<keyword evidence="3" id="KW-1003">Cell membrane</keyword>
<dbReference type="InterPro" id="IPR000045">
    <property type="entry name" value="Prepilin_IV_endopep_pep"/>
</dbReference>
<reference evidence="13 14" key="1">
    <citation type="submission" date="2020-08" db="EMBL/GenBank/DDBJ databases">
        <title>Genomic Encyclopedia of Type Strains, Phase IV (KMG-IV): sequencing the most valuable type-strain genomes for metagenomic binning, comparative biology and taxonomic classification.</title>
        <authorList>
            <person name="Goeker M."/>
        </authorList>
    </citation>
    <scope>NUCLEOTIDE SEQUENCE [LARGE SCALE GENOMIC DNA]</scope>
    <source>
        <strain evidence="13 14">DSM 27026</strain>
    </source>
</reference>
<evidence type="ECO:0000256" key="8">
    <source>
        <dbReference type="RuleBase" id="RU003793"/>
    </source>
</evidence>
<feature type="domain" description="Prepilin peptidase A24 N-terminal" evidence="12">
    <location>
        <begin position="9"/>
        <end position="89"/>
    </location>
</feature>
<keyword evidence="5 9" id="KW-0812">Transmembrane</keyword>
<dbReference type="InterPro" id="IPR010627">
    <property type="entry name" value="Prepilin_pept_A24_N"/>
</dbReference>
<comment type="function">
    <text evidence="9">Plays an essential role in type IV pili and type II pseudopili formation by proteolytically removing the leader sequence from substrate proteins and subsequently monomethylating the alpha-amino group of the newly exposed N-terminal phenylalanine.</text>
</comment>
<dbReference type="InterPro" id="IPR050882">
    <property type="entry name" value="Prepilin_peptidase/N-MTase"/>
</dbReference>
<evidence type="ECO:0000256" key="6">
    <source>
        <dbReference type="ARBA" id="ARBA00022989"/>
    </source>
</evidence>
<dbReference type="EC" id="3.4.23.43" evidence="9"/>
<sequence>MNATITLPLLGLIVGSWLGVVVRRWPLGRAIAWARSQCDSCSHVLGASELVPLLSFAVQRGRCRHCEARIGWFHPCIELAALCVAVVALLVDGGNGPRAWIDAALGWALLCAAWIDAENCRLPDVITLPLLLAGLAVTYLDDPTALYGHAVAAALGYLGFRLLDALYRLARGRDGLGQGDAKLLAAAGAWLGLAALPWVITGAGVAGIVLALVLGRRGDQPVPFGPPLALAFFTARLWGG</sequence>
<dbReference type="GO" id="GO:0032259">
    <property type="term" value="P:methylation"/>
    <property type="evidence" value="ECO:0007669"/>
    <property type="project" value="UniProtKB-KW"/>
</dbReference>
<evidence type="ECO:0000259" key="12">
    <source>
        <dbReference type="Pfam" id="PF06750"/>
    </source>
</evidence>
<dbReference type="Proteomes" id="UP000553706">
    <property type="component" value="Unassembled WGS sequence"/>
</dbReference>
<comment type="subcellular location">
    <subcellularLocation>
        <location evidence="1">Cell inner membrane</location>
        <topology evidence="1">Multi-pass membrane protein</topology>
    </subcellularLocation>
    <subcellularLocation>
        <location evidence="9">Cell membrane</location>
        <topology evidence="9">Multi-pass membrane protein</topology>
    </subcellularLocation>
</comment>
<evidence type="ECO:0000256" key="9">
    <source>
        <dbReference type="RuleBase" id="RU003794"/>
    </source>
</evidence>
<dbReference type="InterPro" id="IPR014032">
    <property type="entry name" value="Peptidase_A24A_bac"/>
</dbReference>
<feature type="transmembrane region" description="Helical" evidence="10">
    <location>
        <begin position="183"/>
        <end position="214"/>
    </location>
</feature>
<dbReference type="GO" id="GO:0006465">
    <property type="term" value="P:signal peptide processing"/>
    <property type="evidence" value="ECO:0007669"/>
    <property type="project" value="TreeGrafter"/>
</dbReference>
<feature type="transmembrane region" description="Helical" evidence="10">
    <location>
        <begin position="6"/>
        <end position="25"/>
    </location>
</feature>
<dbReference type="AlphaFoldDB" id="A0A840VG81"/>
<evidence type="ECO:0000256" key="7">
    <source>
        <dbReference type="ARBA" id="ARBA00023136"/>
    </source>
</evidence>
<evidence type="ECO:0000256" key="3">
    <source>
        <dbReference type="ARBA" id="ARBA00022475"/>
    </source>
</evidence>
<comment type="catalytic activity">
    <reaction evidence="9">
        <text>Typically cleaves a -Gly-|-Phe- bond to release an N-terminal, basic peptide of 5-8 residues from type IV prepilin, and then N-methylates the new N-terminal amino group, the methyl donor being S-adenosyl-L-methionine.</text>
        <dbReference type="EC" id="3.4.23.43"/>
    </reaction>
</comment>
<keyword evidence="9 13" id="KW-0808">Transferase</keyword>
<feature type="transmembrane region" description="Helical" evidence="10">
    <location>
        <begin position="146"/>
        <end position="163"/>
    </location>
</feature>
<proteinExistence type="inferred from homology"/>
<feature type="domain" description="Prepilin type IV endopeptidase peptidase" evidence="11">
    <location>
        <begin position="104"/>
        <end position="212"/>
    </location>
</feature>
<evidence type="ECO:0000313" key="13">
    <source>
        <dbReference type="EMBL" id="MBB5372205.1"/>
    </source>
</evidence>
<evidence type="ECO:0000259" key="11">
    <source>
        <dbReference type="Pfam" id="PF01478"/>
    </source>
</evidence>